<dbReference type="Proteomes" id="UP000009168">
    <property type="component" value="Unassembled WGS sequence"/>
</dbReference>
<organism evidence="1 2">
    <name type="scientific">Tetrahymena thermophila (strain SB210)</name>
    <dbReference type="NCBI Taxonomy" id="312017"/>
    <lineage>
        <taxon>Eukaryota</taxon>
        <taxon>Sar</taxon>
        <taxon>Alveolata</taxon>
        <taxon>Ciliophora</taxon>
        <taxon>Intramacronucleata</taxon>
        <taxon>Oligohymenophorea</taxon>
        <taxon>Hymenostomatida</taxon>
        <taxon>Tetrahymenina</taxon>
        <taxon>Tetrahymenidae</taxon>
        <taxon>Tetrahymena</taxon>
    </lineage>
</organism>
<protein>
    <submittedName>
        <fullName evidence="1">Uncharacterized protein</fullName>
    </submittedName>
</protein>
<reference evidence="2" key="1">
    <citation type="journal article" date="2006" name="PLoS Biol.">
        <title>Macronuclear genome sequence of the ciliate Tetrahymena thermophila, a model eukaryote.</title>
        <authorList>
            <person name="Eisen J.A."/>
            <person name="Coyne R.S."/>
            <person name="Wu M."/>
            <person name="Wu D."/>
            <person name="Thiagarajan M."/>
            <person name="Wortman J.R."/>
            <person name="Badger J.H."/>
            <person name="Ren Q."/>
            <person name="Amedeo P."/>
            <person name="Jones K.M."/>
            <person name="Tallon L.J."/>
            <person name="Delcher A.L."/>
            <person name="Salzberg S.L."/>
            <person name="Silva J.C."/>
            <person name="Haas B.J."/>
            <person name="Majoros W.H."/>
            <person name="Farzad M."/>
            <person name="Carlton J.M."/>
            <person name="Smith R.K. Jr."/>
            <person name="Garg J."/>
            <person name="Pearlman R.E."/>
            <person name="Karrer K.M."/>
            <person name="Sun L."/>
            <person name="Manning G."/>
            <person name="Elde N.C."/>
            <person name="Turkewitz A.P."/>
            <person name="Asai D.J."/>
            <person name="Wilkes D.E."/>
            <person name="Wang Y."/>
            <person name="Cai H."/>
            <person name="Collins K."/>
            <person name="Stewart B.A."/>
            <person name="Lee S.R."/>
            <person name="Wilamowska K."/>
            <person name="Weinberg Z."/>
            <person name="Ruzzo W.L."/>
            <person name="Wloga D."/>
            <person name="Gaertig J."/>
            <person name="Frankel J."/>
            <person name="Tsao C.-C."/>
            <person name="Gorovsky M.A."/>
            <person name="Keeling P.J."/>
            <person name="Waller R.F."/>
            <person name="Patron N.J."/>
            <person name="Cherry J.M."/>
            <person name="Stover N.A."/>
            <person name="Krieger C.J."/>
            <person name="del Toro C."/>
            <person name="Ryder H.F."/>
            <person name="Williamson S.C."/>
            <person name="Barbeau R.A."/>
            <person name="Hamilton E.P."/>
            <person name="Orias E."/>
        </authorList>
    </citation>
    <scope>NUCLEOTIDE SEQUENCE [LARGE SCALE GENOMIC DNA]</scope>
    <source>
        <strain evidence="2">SB210</strain>
    </source>
</reference>
<accession>W7X5V0</accession>
<gene>
    <name evidence="1" type="ORF">TTHERM_000760211</name>
</gene>
<dbReference type="Gene3D" id="2.130.10.10">
    <property type="entry name" value="YVTN repeat-like/Quinoprotein amine dehydrogenase"/>
    <property type="match status" value="1"/>
</dbReference>
<dbReference type="InParanoid" id="W7X5V0"/>
<evidence type="ECO:0000313" key="1">
    <source>
        <dbReference type="EMBL" id="EWS71733.1"/>
    </source>
</evidence>
<name>W7X5V0_TETTS</name>
<dbReference type="AlphaFoldDB" id="W7X5V0"/>
<dbReference type="KEGG" id="tet:TTHERM_000760211"/>
<sequence length="348" mass="40966">MTYETTFNQPPIDVSYDTSRDILIYGFSNQIIFYQLYQSSINNNILPNQLTLNQIQFYRFLLNDVYLTYDKKIIHCNIQSATIINIIQLDIQIFITNFASNRSKSTLFVGFSNGQMLQYNLKDKSCKYYNLSTDTSAINISVIKLIVNEQNQSQPQVLYVTNGGLLIIIDSNKQQIIQQINLIQLVNEEININLQNFIFDQIYSKYIFFFSGQKRVYVWNIDTKQQEIFLMLPNDQGNQIKLTDSFILTSCSYQINVYTRSQTIQLLTIIKKNNFQDFILDYHAINDNQIVLLLQNRYELYLLQGNTFQLISQQSYQYPRFLGYIYNQEQNIIKLYILHQSGLQFTIS</sequence>
<dbReference type="EMBL" id="GG662440">
    <property type="protein sequence ID" value="EWS71733.1"/>
    <property type="molecule type" value="Genomic_DNA"/>
</dbReference>
<dbReference type="RefSeq" id="XP_012655719.1">
    <property type="nucleotide sequence ID" value="XM_012800265.1"/>
</dbReference>
<proteinExistence type="predicted"/>
<dbReference type="InterPro" id="IPR015943">
    <property type="entry name" value="WD40/YVTN_repeat-like_dom_sf"/>
</dbReference>
<dbReference type="GeneID" id="24440551"/>
<dbReference type="InterPro" id="IPR036322">
    <property type="entry name" value="WD40_repeat_dom_sf"/>
</dbReference>
<dbReference type="SUPFAM" id="SSF50978">
    <property type="entry name" value="WD40 repeat-like"/>
    <property type="match status" value="1"/>
</dbReference>
<evidence type="ECO:0000313" key="2">
    <source>
        <dbReference type="Proteomes" id="UP000009168"/>
    </source>
</evidence>
<keyword evidence="2" id="KW-1185">Reference proteome</keyword>